<keyword evidence="2" id="KW-1185">Reference proteome</keyword>
<evidence type="ECO:0000313" key="2">
    <source>
        <dbReference type="Proteomes" id="UP000551758"/>
    </source>
</evidence>
<dbReference type="EMBL" id="JACDTQ010002860">
    <property type="protein sequence ID" value="KAF5915521.1"/>
    <property type="molecule type" value="Genomic_DNA"/>
</dbReference>
<accession>A0A7J7EIR1</accession>
<name>A0A7J7EIR1_DICBM</name>
<proteinExistence type="predicted"/>
<gene>
    <name evidence="1" type="ORF">HPG69_012685</name>
</gene>
<evidence type="ECO:0000313" key="1">
    <source>
        <dbReference type="EMBL" id="KAF5915521.1"/>
    </source>
</evidence>
<comment type="caution">
    <text evidence="1">The sequence shown here is derived from an EMBL/GenBank/DDBJ whole genome shotgun (WGS) entry which is preliminary data.</text>
</comment>
<sequence>MMVPSGQEQRYMCHVQQGAGAAQAPYAEIGFLPCAVIRACSLAAVVTPVLLFGLTEFTLVLGCVSKQTDCEEALCGPDLLPTAQVNVQGLKHYILQHQWQSSSVLITAQTHKVRNQRVNQVCCEVTFCRARKAGWRKKGVGPSAVQPQILLGKERRRLTHLQVHKSAMKTDSPSLTPLHPRVILENS</sequence>
<reference evidence="1 2" key="1">
    <citation type="journal article" date="2020" name="Mol. Biol. Evol.">
        <title>Interspecific Gene Flow and the Evolution of Specialization in Black and White Rhinoceros.</title>
        <authorList>
            <person name="Moodley Y."/>
            <person name="Westbury M.V."/>
            <person name="Russo I.M."/>
            <person name="Gopalakrishnan S."/>
            <person name="Rakotoarivelo A."/>
            <person name="Olsen R.A."/>
            <person name="Prost S."/>
            <person name="Tunstall T."/>
            <person name="Ryder O.A."/>
            <person name="Dalen L."/>
            <person name="Bruford M.W."/>
        </authorList>
    </citation>
    <scope>NUCLEOTIDE SEQUENCE [LARGE SCALE GENOMIC DNA]</scope>
    <source>
        <strain evidence="1">SBR-YM</strain>
        <tissue evidence="1">Skin</tissue>
    </source>
</reference>
<protein>
    <submittedName>
        <fullName evidence="1">Uncharacterized protein</fullName>
    </submittedName>
</protein>
<dbReference type="AlphaFoldDB" id="A0A7J7EIR1"/>
<organism evidence="1 2">
    <name type="scientific">Diceros bicornis minor</name>
    <name type="common">South-central black rhinoceros</name>
    <dbReference type="NCBI Taxonomy" id="77932"/>
    <lineage>
        <taxon>Eukaryota</taxon>
        <taxon>Metazoa</taxon>
        <taxon>Chordata</taxon>
        <taxon>Craniata</taxon>
        <taxon>Vertebrata</taxon>
        <taxon>Euteleostomi</taxon>
        <taxon>Mammalia</taxon>
        <taxon>Eutheria</taxon>
        <taxon>Laurasiatheria</taxon>
        <taxon>Perissodactyla</taxon>
        <taxon>Rhinocerotidae</taxon>
        <taxon>Diceros</taxon>
    </lineage>
</organism>
<dbReference type="Proteomes" id="UP000551758">
    <property type="component" value="Unassembled WGS sequence"/>
</dbReference>